<accession>A0A8H3G2P6</accession>
<name>A0A8H3G2P6_9LECA</name>
<sequence length="194" mass="21007">MGGTRRLATIADDASPRSPITRPKAAPAHQQPATLSIRDGPFFSGNSFGSHRDVSGEVVFTTSIVGYPESLTDPSYRGQILVFTQPLIGKNYGVPSREARDEFNLLKHFESEYIQPIGVVVAGVARKYSHWTAIQSLGEWCTQQGVAAITGVDTRAIVTFLCERGSTLGKISFGEAYDADQDEAFQDPGNVNLV</sequence>
<dbReference type="EMBL" id="CAJPDR010000317">
    <property type="protein sequence ID" value="CAF9932016.1"/>
    <property type="molecule type" value="Genomic_DNA"/>
</dbReference>
<feature type="domain" description="Carbamoyl-phosphate synthase small subunit N-terminal" evidence="2">
    <location>
        <begin position="31"/>
        <end position="172"/>
    </location>
</feature>
<proteinExistence type="predicted"/>
<dbReference type="Pfam" id="PF00988">
    <property type="entry name" value="CPSase_sm_chain"/>
    <property type="match status" value="1"/>
</dbReference>
<dbReference type="OrthoDB" id="1924069at2759"/>
<dbReference type="FunFam" id="3.50.30.20:FF:000003">
    <property type="entry name" value="Carbamoyl-phosphate synthase arginine-specific small chain"/>
    <property type="match status" value="1"/>
</dbReference>
<feature type="region of interest" description="Disordered" evidence="1">
    <location>
        <begin position="1"/>
        <end position="32"/>
    </location>
</feature>
<evidence type="ECO:0000259" key="2">
    <source>
        <dbReference type="SMART" id="SM01097"/>
    </source>
</evidence>
<reference evidence="3" key="1">
    <citation type="submission" date="2021-03" db="EMBL/GenBank/DDBJ databases">
        <authorList>
            <person name="Tagirdzhanova G."/>
        </authorList>
    </citation>
    <scope>NUCLEOTIDE SEQUENCE</scope>
</reference>
<organism evidence="3 4">
    <name type="scientific">Alectoria fallacina</name>
    <dbReference type="NCBI Taxonomy" id="1903189"/>
    <lineage>
        <taxon>Eukaryota</taxon>
        <taxon>Fungi</taxon>
        <taxon>Dikarya</taxon>
        <taxon>Ascomycota</taxon>
        <taxon>Pezizomycotina</taxon>
        <taxon>Lecanoromycetes</taxon>
        <taxon>OSLEUM clade</taxon>
        <taxon>Lecanoromycetidae</taxon>
        <taxon>Lecanorales</taxon>
        <taxon>Lecanorineae</taxon>
        <taxon>Parmeliaceae</taxon>
        <taxon>Alectoria</taxon>
    </lineage>
</organism>
<evidence type="ECO:0000313" key="3">
    <source>
        <dbReference type="EMBL" id="CAF9932016.1"/>
    </source>
</evidence>
<dbReference type="InterPro" id="IPR036480">
    <property type="entry name" value="CarbP_synth_ssu_N_sf"/>
</dbReference>
<protein>
    <submittedName>
        <fullName evidence="3">Multifunctional pyrimidine synthesis protein CAD</fullName>
    </submittedName>
</protein>
<evidence type="ECO:0000313" key="4">
    <source>
        <dbReference type="Proteomes" id="UP000664203"/>
    </source>
</evidence>
<dbReference type="SUPFAM" id="SSF52021">
    <property type="entry name" value="Carbamoyl phosphate synthetase, small subunit N-terminal domain"/>
    <property type="match status" value="1"/>
</dbReference>
<dbReference type="AlphaFoldDB" id="A0A8H3G2P6"/>
<dbReference type="Proteomes" id="UP000664203">
    <property type="component" value="Unassembled WGS sequence"/>
</dbReference>
<comment type="caution">
    <text evidence="3">The sequence shown here is derived from an EMBL/GenBank/DDBJ whole genome shotgun (WGS) entry which is preliminary data.</text>
</comment>
<keyword evidence="4" id="KW-1185">Reference proteome</keyword>
<gene>
    <name evidence="3" type="primary">CPA1_2</name>
    <name evidence="3" type="ORF">ALECFALPRED_005142</name>
</gene>
<evidence type="ECO:0000256" key="1">
    <source>
        <dbReference type="SAM" id="MobiDB-lite"/>
    </source>
</evidence>
<dbReference type="InterPro" id="IPR002474">
    <property type="entry name" value="CarbamoylP_synth_ssu_N"/>
</dbReference>
<dbReference type="SMART" id="SM01097">
    <property type="entry name" value="CPSase_sm_chain"/>
    <property type="match status" value="1"/>
</dbReference>
<dbReference type="Gene3D" id="3.50.30.20">
    <property type="entry name" value="Carbamoyl-phosphate synthase small subunit, N-terminal domain"/>
    <property type="match status" value="1"/>
</dbReference>